<sequence>MTEENNTPVTKTLPPIFLDIGPDTKPIEMESLCMNCMDQGITTILLTKIPFFREVMISHFECPHCNYSDNSIQFAGEFPAKGVHFVLHVKSPEDLNRRIVKSCHCVVTVPAINLEIPGPTQGDSISTVEGILEQTYLALKTAEPNPKLTEFLDNLHQCAKGLVQFDFIIDDPSGNSFIENPIAPKKDPSLDVTFYDRTPDQNEAIGLMSKPKADNFTVDDASTEHINSVFAQDNQVMTFPTACPVCSTDGTMKSCTLMIPHFKEIVIMAFHCNQCSYRNAEVMVGGAVSPKARKITLHCDCQEDLNREVLKSETASVSIPEVELDMSEGSIGGKFTTIEGLIKDIHKNLKDNNPFTKGDSSTGDSSKFDHLLDSLDKFGKNQAPFTIIIEDPLSNSYIQEYGDKDKIEIVDKERTYEENESLGINDMKTEEYIADNQTSYSAPRTAQQKIELKNSSETKEDDSKPSSE</sequence>
<dbReference type="InterPro" id="IPR042451">
    <property type="entry name" value="ZPR1_A/B_dom"/>
</dbReference>
<accession>A0ABR2IK68</accession>
<evidence type="ECO:0000256" key="3">
    <source>
        <dbReference type="ARBA" id="ARBA00022771"/>
    </source>
</evidence>
<dbReference type="SMART" id="SM00709">
    <property type="entry name" value="Zpr1"/>
    <property type="match status" value="2"/>
</dbReference>
<name>A0ABR2IK68_9EUKA</name>
<dbReference type="Pfam" id="PF22794">
    <property type="entry name" value="jr-ZPR1"/>
    <property type="match status" value="2"/>
</dbReference>
<dbReference type="EMBL" id="JAPFFF010000017">
    <property type="protein sequence ID" value="KAK8863607.1"/>
    <property type="molecule type" value="Genomic_DNA"/>
</dbReference>
<evidence type="ECO:0000256" key="2">
    <source>
        <dbReference type="ARBA" id="ARBA00022723"/>
    </source>
</evidence>
<feature type="domain" description="Zinc finger ZPR1-type" evidence="6">
    <location>
        <begin position="31"/>
        <end position="180"/>
    </location>
</feature>
<evidence type="ECO:0000313" key="8">
    <source>
        <dbReference type="Proteomes" id="UP001470230"/>
    </source>
</evidence>
<keyword evidence="3 7" id="KW-0863">Zinc-finger</keyword>
<evidence type="ECO:0000256" key="1">
    <source>
        <dbReference type="ARBA" id="ARBA00008354"/>
    </source>
</evidence>
<comment type="similarity">
    <text evidence="1">Belongs to the ZPR1 family.</text>
</comment>
<feature type="domain" description="Zinc finger ZPR1-type" evidence="6">
    <location>
        <begin position="241"/>
        <end position="400"/>
    </location>
</feature>
<dbReference type="InterPro" id="IPR004457">
    <property type="entry name" value="Znf_ZPR1"/>
</dbReference>
<feature type="region of interest" description="Disordered" evidence="5">
    <location>
        <begin position="435"/>
        <end position="468"/>
    </location>
</feature>
<keyword evidence="4" id="KW-0862">Zinc</keyword>
<organism evidence="7 8">
    <name type="scientific">Tritrichomonas musculus</name>
    <dbReference type="NCBI Taxonomy" id="1915356"/>
    <lineage>
        <taxon>Eukaryota</taxon>
        <taxon>Metamonada</taxon>
        <taxon>Parabasalia</taxon>
        <taxon>Tritrichomonadida</taxon>
        <taxon>Tritrichomonadidae</taxon>
        <taxon>Tritrichomonas</taxon>
    </lineage>
</organism>
<dbReference type="InterPro" id="IPR056180">
    <property type="entry name" value="ZPR1_jr_dom"/>
</dbReference>
<dbReference type="NCBIfam" id="TIGR00310">
    <property type="entry name" value="ZPR1_znf"/>
    <property type="match status" value="2"/>
</dbReference>
<evidence type="ECO:0000259" key="6">
    <source>
        <dbReference type="SMART" id="SM00709"/>
    </source>
</evidence>
<dbReference type="PANTHER" id="PTHR10876">
    <property type="entry name" value="ZINC FINGER PROTEIN ZPR1"/>
    <property type="match status" value="1"/>
</dbReference>
<dbReference type="Pfam" id="PF03367">
    <property type="entry name" value="Zn_ribbon_ZPR1"/>
    <property type="match status" value="2"/>
</dbReference>
<dbReference type="InterPro" id="IPR040141">
    <property type="entry name" value="ZPR1"/>
</dbReference>
<dbReference type="InterPro" id="IPR042452">
    <property type="entry name" value="ZPR1_Znf1/2"/>
</dbReference>
<comment type="caution">
    <text evidence="7">The sequence shown here is derived from an EMBL/GenBank/DDBJ whole genome shotgun (WGS) entry which is preliminary data.</text>
</comment>
<evidence type="ECO:0000256" key="5">
    <source>
        <dbReference type="SAM" id="MobiDB-lite"/>
    </source>
</evidence>
<feature type="compositionally biased region" description="Basic and acidic residues" evidence="5">
    <location>
        <begin position="450"/>
        <end position="468"/>
    </location>
</feature>
<evidence type="ECO:0000313" key="7">
    <source>
        <dbReference type="EMBL" id="KAK8863607.1"/>
    </source>
</evidence>
<gene>
    <name evidence="7" type="ORF">M9Y10_011295</name>
</gene>
<dbReference type="Gene3D" id="2.20.25.420">
    <property type="entry name" value="ZPR1, zinc finger domain"/>
    <property type="match status" value="2"/>
</dbReference>
<evidence type="ECO:0000256" key="4">
    <source>
        <dbReference type="ARBA" id="ARBA00022833"/>
    </source>
</evidence>
<dbReference type="PANTHER" id="PTHR10876:SF0">
    <property type="entry name" value="ZINC FINGER PROTEIN ZPR1"/>
    <property type="match status" value="1"/>
</dbReference>
<feature type="compositionally biased region" description="Polar residues" evidence="5">
    <location>
        <begin position="435"/>
        <end position="448"/>
    </location>
</feature>
<keyword evidence="2" id="KW-0479">Metal-binding</keyword>
<proteinExistence type="inferred from homology"/>
<dbReference type="Proteomes" id="UP001470230">
    <property type="component" value="Unassembled WGS sequence"/>
</dbReference>
<dbReference type="GO" id="GO:0008270">
    <property type="term" value="F:zinc ion binding"/>
    <property type="evidence" value="ECO:0007669"/>
    <property type="project" value="UniProtKB-KW"/>
</dbReference>
<reference evidence="7 8" key="1">
    <citation type="submission" date="2024-04" db="EMBL/GenBank/DDBJ databases">
        <title>Tritrichomonas musculus Genome.</title>
        <authorList>
            <person name="Alves-Ferreira E."/>
            <person name="Grigg M."/>
            <person name="Lorenzi H."/>
            <person name="Galac M."/>
        </authorList>
    </citation>
    <scope>NUCLEOTIDE SEQUENCE [LARGE SCALE GENOMIC DNA]</scope>
    <source>
        <strain evidence="7 8">EAF2021</strain>
    </source>
</reference>
<dbReference type="Gene3D" id="2.60.120.1040">
    <property type="entry name" value="ZPR1, A/B domain"/>
    <property type="match status" value="2"/>
</dbReference>
<protein>
    <submittedName>
        <fullName evidence="7">Nucleolar zinc-finger protein</fullName>
    </submittedName>
</protein>
<keyword evidence="8" id="KW-1185">Reference proteome</keyword>